<evidence type="ECO:0000313" key="1">
    <source>
        <dbReference type="EMBL" id="CAI8020969.1"/>
    </source>
</evidence>
<reference evidence="1" key="1">
    <citation type="submission" date="2023-03" db="EMBL/GenBank/DDBJ databases">
        <authorList>
            <person name="Steffen K."/>
            <person name="Cardenas P."/>
        </authorList>
    </citation>
    <scope>NUCLEOTIDE SEQUENCE</scope>
</reference>
<gene>
    <name evidence="1" type="ORF">GBAR_LOCUS12487</name>
</gene>
<comment type="caution">
    <text evidence="1">The sequence shown here is derived from an EMBL/GenBank/DDBJ whole genome shotgun (WGS) entry which is preliminary data.</text>
</comment>
<protein>
    <submittedName>
        <fullName evidence="1">Uncharacterized protein</fullName>
    </submittedName>
</protein>
<evidence type="ECO:0000313" key="2">
    <source>
        <dbReference type="Proteomes" id="UP001174909"/>
    </source>
</evidence>
<keyword evidence="2" id="KW-1185">Reference proteome</keyword>
<sequence length="43" mass="4787">MDPYQCSSPVVMSGLSYGRHVLKVVPTDCGRNRMNLKTDFIIG</sequence>
<name>A0AA35S0B4_GEOBA</name>
<dbReference type="Proteomes" id="UP001174909">
    <property type="component" value="Unassembled WGS sequence"/>
</dbReference>
<dbReference type="AlphaFoldDB" id="A0AA35S0B4"/>
<proteinExistence type="predicted"/>
<accession>A0AA35S0B4</accession>
<dbReference type="EMBL" id="CASHTH010001858">
    <property type="protein sequence ID" value="CAI8020969.1"/>
    <property type="molecule type" value="Genomic_DNA"/>
</dbReference>
<organism evidence="1 2">
    <name type="scientific">Geodia barretti</name>
    <name type="common">Barrett's horny sponge</name>
    <dbReference type="NCBI Taxonomy" id="519541"/>
    <lineage>
        <taxon>Eukaryota</taxon>
        <taxon>Metazoa</taxon>
        <taxon>Porifera</taxon>
        <taxon>Demospongiae</taxon>
        <taxon>Heteroscleromorpha</taxon>
        <taxon>Tetractinellida</taxon>
        <taxon>Astrophorina</taxon>
        <taxon>Geodiidae</taxon>
        <taxon>Geodia</taxon>
    </lineage>
</organism>